<dbReference type="Pfam" id="PF12339">
    <property type="entry name" value="DNAJ_related"/>
    <property type="match status" value="1"/>
</dbReference>
<dbReference type="InterPro" id="IPR001623">
    <property type="entry name" value="DnaJ_domain"/>
</dbReference>
<organism evidence="2">
    <name type="scientific">hydrothermal vent metagenome</name>
    <dbReference type="NCBI Taxonomy" id="652676"/>
    <lineage>
        <taxon>unclassified sequences</taxon>
        <taxon>metagenomes</taxon>
        <taxon>ecological metagenomes</taxon>
    </lineage>
</organism>
<dbReference type="InterPro" id="IPR036869">
    <property type="entry name" value="J_dom_sf"/>
</dbReference>
<dbReference type="SUPFAM" id="SSF46565">
    <property type="entry name" value="Chaperone J-domain"/>
    <property type="match status" value="1"/>
</dbReference>
<dbReference type="CDD" id="cd06257">
    <property type="entry name" value="DnaJ"/>
    <property type="match status" value="1"/>
</dbReference>
<dbReference type="Gene3D" id="1.10.287.110">
    <property type="entry name" value="DnaJ domain"/>
    <property type="match status" value="1"/>
</dbReference>
<reference evidence="2" key="1">
    <citation type="submission" date="2018-06" db="EMBL/GenBank/DDBJ databases">
        <authorList>
            <person name="Zhirakovskaya E."/>
        </authorList>
    </citation>
    <scope>NUCLEOTIDE SEQUENCE</scope>
</reference>
<dbReference type="Pfam" id="PF00226">
    <property type="entry name" value="DnaJ"/>
    <property type="match status" value="1"/>
</dbReference>
<evidence type="ECO:0000259" key="1">
    <source>
        <dbReference type="PROSITE" id="PS50076"/>
    </source>
</evidence>
<name>A0A3B0XP03_9ZZZZ</name>
<gene>
    <name evidence="2" type="ORF">MNBD_GAMMA09-791</name>
</gene>
<dbReference type="PROSITE" id="PS50076">
    <property type="entry name" value="DNAJ_2"/>
    <property type="match status" value="1"/>
</dbReference>
<dbReference type="InterPro" id="IPR021059">
    <property type="entry name" value="DnaJ-related_N"/>
</dbReference>
<proteinExistence type="predicted"/>
<dbReference type="AlphaFoldDB" id="A0A3B0XP03"/>
<evidence type="ECO:0000313" key="2">
    <source>
        <dbReference type="EMBL" id="VAW64892.1"/>
    </source>
</evidence>
<dbReference type="EMBL" id="UOFI01000058">
    <property type="protein sequence ID" value="VAW64892.1"/>
    <property type="molecule type" value="Genomic_DNA"/>
</dbReference>
<feature type="domain" description="J" evidence="1">
    <location>
        <begin position="157"/>
        <end position="210"/>
    </location>
</feature>
<accession>A0A3B0XP03</accession>
<sequence length="210" mass="23579">MSFDNPLCLKILKILKTTDDALGLYELIKLLEADGGFEVAIKSAAPETDDYNLIMFRKNFIVMNALYQIQRDFSVSGYSLFISALSISILTDHADNEAGLIKADENQAGISGLSDYYLDWNNYHSASPDKVAALLNGFWTRYTEYTNKADSNDQRCDALLQLGLKSGANWEEIQSAYRQMIAINHPDKGGDSKRFIEIREAFLILKGIEN</sequence>
<protein>
    <recommendedName>
        <fullName evidence="1">J domain-containing protein</fullName>
    </recommendedName>
</protein>